<keyword evidence="5" id="KW-1185">Reference proteome</keyword>
<dbReference type="PANTHER" id="PTHR43156">
    <property type="entry name" value="STAGE II SPORULATION PROTEIN E-RELATED"/>
    <property type="match status" value="1"/>
</dbReference>
<feature type="domain" description="PPM-type phosphatase" evidence="3">
    <location>
        <begin position="468"/>
        <end position="694"/>
    </location>
</feature>
<feature type="transmembrane region" description="Helical" evidence="2">
    <location>
        <begin position="233"/>
        <end position="260"/>
    </location>
</feature>
<dbReference type="Pfam" id="PF07228">
    <property type="entry name" value="SpoIIE"/>
    <property type="match status" value="1"/>
</dbReference>
<keyword evidence="1" id="KW-0378">Hydrolase</keyword>
<protein>
    <recommendedName>
        <fullName evidence="3">PPM-type phosphatase domain-containing protein</fullName>
    </recommendedName>
</protein>
<comment type="caution">
    <text evidence="4">The sequence shown here is derived from an EMBL/GenBank/DDBJ whole genome shotgun (WGS) entry which is preliminary data.</text>
</comment>
<dbReference type="InterPro" id="IPR036457">
    <property type="entry name" value="PPM-type-like_dom_sf"/>
</dbReference>
<feature type="transmembrane region" description="Helical" evidence="2">
    <location>
        <begin position="203"/>
        <end position="226"/>
    </location>
</feature>
<dbReference type="Proteomes" id="UP001500298">
    <property type="component" value="Unassembled WGS sequence"/>
</dbReference>
<dbReference type="SUPFAM" id="SSF49785">
    <property type="entry name" value="Galactose-binding domain-like"/>
    <property type="match status" value="1"/>
</dbReference>
<evidence type="ECO:0000259" key="3">
    <source>
        <dbReference type="SMART" id="SM00331"/>
    </source>
</evidence>
<feature type="transmembrane region" description="Helical" evidence="2">
    <location>
        <begin position="353"/>
        <end position="369"/>
    </location>
</feature>
<dbReference type="InterPro" id="IPR011623">
    <property type="entry name" value="7TMR_DISM_rcpt_extracell_dom1"/>
</dbReference>
<name>A0ABP9DCY5_9BACT</name>
<reference evidence="5" key="1">
    <citation type="journal article" date="2019" name="Int. J. Syst. Evol. Microbiol.">
        <title>The Global Catalogue of Microorganisms (GCM) 10K type strain sequencing project: providing services to taxonomists for standard genome sequencing and annotation.</title>
        <authorList>
            <consortium name="The Broad Institute Genomics Platform"/>
            <consortium name="The Broad Institute Genome Sequencing Center for Infectious Disease"/>
            <person name="Wu L."/>
            <person name="Ma J."/>
        </authorList>
    </citation>
    <scope>NUCLEOTIDE SEQUENCE [LARGE SCALE GENOMIC DNA]</scope>
    <source>
        <strain evidence="5">JCM 18326</strain>
    </source>
</reference>
<gene>
    <name evidence="4" type="ORF">GCM10023331_20230</name>
</gene>
<feature type="transmembrane region" description="Helical" evidence="2">
    <location>
        <begin position="272"/>
        <end position="290"/>
    </location>
</feature>
<dbReference type="PANTHER" id="PTHR43156:SF9">
    <property type="entry name" value="HAMP DOMAIN-CONTAINING PROTEIN"/>
    <property type="match status" value="1"/>
</dbReference>
<keyword evidence="2" id="KW-0812">Transmembrane</keyword>
<keyword evidence="2" id="KW-0472">Membrane</keyword>
<dbReference type="RefSeq" id="WP_345371467.1">
    <property type="nucleotide sequence ID" value="NZ_BAABJX010000030.1"/>
</dbReference>
<feature type="transmembrane region" description="Helical" evidence="2">
    <location>
        <begin position="302"/>
        <end position="321"/>
    </location>
</feature>
<dbReference type="Gene3D" id="3.60.40.10">
    <property type="entry name" value="PPM-type phosphatase domain"/>
    <property type="match status" value="1"/>
</dbReference>
<sequence>MQLQHQFSKAFLLIFTSLILLNNGIFASVNTAPATVDLSAVDFEKAGIFKLRGSWDFYWKELLYAEDFTQGSVLPEPTMQLPIPFTWNQVDSAGVTNNGYGTYRILMLLGANYPKQLALNPKTFSTAARIYANGELVWENGIVGTDENSWAGGYAPKLAVIEGAEEVELILQVANFNHRKGGAYDPILIGALDVMQRDYQTTLWVDFFLLGSMLIMGIYQLSYYFFRKKEIASLYFGLSSLSIGSRILFAGNYLIMNIYPDMPWELFTKLEYLGFVIPTFTIPAFAYSIFKEYFHQWVFNTLKFVLLINTLLVLFTPLAIYSHLVEINLYLSILIFLYIVRVVYYATLDKKPGVTIFALGITVLFVSILNDQLLNNQFIESEDIVPFGFHFFFFSQAFVLSYRSSKAFTTNELLTEKLNKTNANLEVTVAERTYELKRKHEELTSSINYAWRIQQAILPAEDKAKEVLSDCEYFIFNKPRNIVSGDFYYLDRIDNKIVLVVADCTGHGVPGAFMSLVGSRLISEIITKNEILSPSAILAILHQEVRSMLKQATSGISDGMDLGVCVIDPKHQQIHFAGARTPLLVVDNDDFALVRGDRMSVGGRKMDIVRNFTSHTIPYQSGAKIYMYSDGYQDQFGGPKNRKFMAKNFRHFLLENAGYNMEQQETLLAANLIEWQEGAKESQTDDILVVGLRLP</sequence>
<proteinExistence type="predicted"/>
<dbReference type="InterPro" id="IPR001932">
    <property type="entry name" value="PPM-type_phosphatase-like_dom"/>
</dbReference>
<evidence type="ECO:0000313" key="4">
    <source>
        <dbReference type="EMBL" id="GAA4834948.1"/>
    </source>
</evidence>
<organism evidence="4 5">
    <name type="scientific">Algivirga pacifica</name>
    <dbReference type="NCBI Taxonomy" id="1162670"/>
    <lineage>
        <taxon>Bacteria</taxon>
        <taxon>Pseudomonadati</taxon>
        <taxon>Bacteroidota</taxon>
        <taxon>Cytophagia</taxon>
        <taxon>Cytophagales</taxon>
        <taxon>Flammeovirgaceae</taxon>
        <taxon>Algivirga</taxon>
    </lineage>
</organism>
<dbReference type="InterPro" id="IPR008979">
    <property type="entry name" value="Galactose-bd-like_sf"/>
</dbReference>
<dbReference type="InterPro" id="IPR052016">
    <property type="entry name" value="Bact_Sigma-Reg"/>
</dbReference>
<evidence type="ECO:0000313" key="5">
    <source>
        <dbReference type="Proteomes" id="UP001500298"/>
    </source>
</evidence>
<dbReference type="Pfam" id="PF07695">
    <property type="entry name" value="7TMR-DISM_7TM"/>
    <property type="match status" value="1"/>
</dbReference>
<feature type="transmembrane region" description="Helical" evidence="2">
    <location>
        <begin position="327"/>
        <end position="346"/>
    </location>
</feature>
<dbReference type="SMART" id="SM00331">
    <property type="entry name" value="PP2C_SIG"/>
    <property type="match status" value="1"/>
</dbReference>
<evidence type="ECO:0000256" key="2">
    <source>
        <dbReference type="SAM" id="Phobius"/>
    </source>
</evidence>
<feature type="transmembrane region" description="Helical" evidence="2">
    <location>
        <begin position="384"/>
        <end position="402"/>
    </location>
</feature>
<keyword evidence="2" id="KW-1133">Transmembrane helix</keyword>
<dbReference type="EMBL" id="BAABJX010000030">
    <property type="protein sequence ID" value="GAA4834948.1"/>
    <property type="molecule type" value="Genomic_DNA"/>
</dbReference>
<accession>A0ABP9DCY5</accession>
<evidence type="ECO:0000256" key="1">
    <source>
        <dbReference type="ARBA" id="ARBA00022801"/>
    </source>
</evidence>